<dbReference type="InterPro" id="IPR022251">
    <property type="entry name" value="DUF3774_wound-induced"/>
</dbReference>
<feature type="non-terminal residue" evidence="2">
    <location>
        <position position="1"/>
    </location>
</feature>
<evidence type="ECO:0000313" key="3">
    <source>
        <dbReference type="Proteomes" id="UP000619265"/>
    </source>
</evidence>
<name>A0A834D6T0_JUGRE</name>
<organism evidence="2 3">
    <name type="scientific">Juglans regia</name>
    <name type="common">English walnut</name>
    <dbReference type="NCBI Taxonomy" id="51240"/>
    <lineage>
        <taxon>Eukaryota</taxon>
        <taxon>Viridiplantae</taxon>
        <taxon>Streptophyta</taxon>
        <taxon>Embryophyta</taxon>
        <taxon>Tracheophyta</taxon>
        <taxon>Spermatophyta</taxon>
        <taxon>Magnoliopsida</taxon>
        <taxon>eudicotyledons</taxon>
        <taxon>Gunneridae</taxon>
        <taxon>Pentapetalae</taxon>
        <taxon>rosids</taxon>
        <taxon>fabids</taxon>
        <taxon>Fagales</taxon>
        <taxon>Juglandaceae</taxon>
        <taxon>Juglans</taxon>
    </lineage>
</organism>
<sequence>SKSKSSDLSFSQIQRNEKNSQPKDQTKMSSACRAWVVAASIAAVETLKDQGVCRWNFVIRSMQQHAKNNIRSYYQAKKLSSQTSSAISNQMKRSKEESVRKVMDLSCWGPSTIRF</sequence>
<feature type="region of interest" description="Disordered" evidence="1">
    <location>
        <begin position="1"/>
        <end position="27"/>
    </location>
</feature>
<evidence type="ECO:0000256" key="1">
    <source>
        <dbReference type="SAM" id="MobiDB-lite"/>
    </source>
</evidence>
<evidence type="ECO:0008006" key="4">
    <source>
        <dbReference type="Google" id="ProtNLM"/>
    </source>
</evidence>
<dbReference type="AlphaFoldDB" id="A0A834D6T0"/>
<accession>A0A834D6T0</accession>
<reference evidence="2" key="1">
    <citation type="submission" date="2015-10" db="EMBL/GenBank/DDBJ databases">
        <authorList>
            <person name="Martinez-Garcia P.J."/>
            <person name="Crepeau M.W."/>
            <person name="Puiu D."/>
            <person name="Gonzalez-Ibeas D."/>
            <person name="Whalen J."/>
            <person name="Stevens K."/>
            <person name="Paul R."/>
            <person name="Butterfield T."/>
            <person name="Britton M."/>
            <person name="Reagan R."/>
            <person name="Chakraborty S."/>
            <person name="Walawage S.L."/>
            <person name="Vasquez-Gross H.A."/>
            <person name="Cardeno C."/>
            <person name="Famula R."/>
            <person name="Pratt K."/>
            <person name="Kuruganti S."/>
            <person name="Aradhya M.K."/>
            <person name="Leslie C.A."/>
            <person name="Dandekar A.M."/>
            <person name="Salzberg S.L."/>
            <person name="Wegrzyn J.L."/>
            <person name="Langley C.H."/>
            <person name="Neale D.B."/>
        </authorList>
    </citation>
    <scope>NUCLEOTIDE SEQUENCE</scope>
    <source>
        <tissue evidence="2">Leaves</tissue>
    </source>
</reference>
<proteinExistence type="predicted"/>
<dbReference type="Pfam" id="PF12609">
    <property type="entry name" value="DUF3774"/>
    <property type="match status" value="1"/>
</dbReference>
<gene>
    <name evidence="2" type="ORF">F2P56_005292</name>
</gene>
<dbReference type="Gramene" id="Jr02_22840_p1">
    <property type="protein sequence ID" value="cds.Jr02_22840_p1"/>
    <property type="gene ID" value="Jr02_22840"/>
</dbReference>
<feature type="compositionally biased region" description="Basic and acidic residues" evidence="1">
    <location>
        <begin position="15"/>
        <end position="26"/>
    </location>
</feature>
<dbReference type="Proteomes" id="UP000619265">
    <property type="component" value="Unassembled WGS sequence"/>
</dbReference>
<feature type="compositionally biased region" description="Low complexity" evidence="1">
    <location>
        <begin position="1"/>
        <end position="11"/>
    </location>
</feature>
<protein>
    <recommendedName>
        <fullName evidence="4">Wound-responsive family protein</fullName>
    </recommendedName>
</protein>
<dbReference type="EMBL" id="LIHL02000002">
    <property type="protein sequence ID" value="KAF5478758.1"/>
    <property type="molecule type" value="Genomic_DNA"/>
</dbReference>
<comment type="caution">
    <text evidence="2">The sequence shown here is derived from an EMBL/GenBank/DDBJ whole genome shotgun (WGS) entry which is preliminary data.</text>
</comment>
<dbReference type="PANTHER" id="PTHR33090">
    <property type="entry name" value="DUF3774 DOMAIN PROTEIN-RELATED"/>
    <property type="match status" value="1"/>
</dbReference>
<reference evidence="2" key="2">
    <citation type="submission" date="2020-03" db="EMBL/GenBank/DDBJ databases">
        <title>Walnut 2.0.</title>
        <authorList>
            <person name="Marrano A."/>
            <person name="Britton M."/>
            <person name="Zimin A.V."/>
            <person name="Zaini P.A."/>
            <person name="Workman R."/>
            <person name="Puiu D."/>
            <person name="Bianco L."/>
            <person name="Allen B.J."/>
            <person name="Troggio M."/>
            <person name="Leslie C.A."/>
            <person name="Timp W."/>
            <person name="Dendekar A."/>
            <person name="Salzberg S.L."/>
            <person name="Neale D.B."/>
        </authorList>
    </citation>
    <scope>NUCLEOTIDE SEQUENCE</scope>
    <source>
        <tissue evidence="2">Leaves</tissue>
    </source>
</reference>
<evidence type="ECO:0000313" key="2">
    <source>
        <dbReference type="EMBL" id="KAF5478758.1"/>
    </source>
</evidence>